<protein>
    <submittedName>
        <fullName evidence="1">Uncharacterized protein</fullName>
    </submittedName>
</protein>
<evidence type="ECO:0000313" key="1">
    <source>
        <dbReference type="EMBL" id="KKM74366.1"/>
    </source>
</evidence>
<dbReference type="EMBL" id="LAZR01009152">
    <property type="protein sequence ID" value="KKM74366.1"/>
    <property type="molecule type" value="Genomic_DNA"/>
</dbReference>
<name>A0A0F9KI20_9ZZZZ</name>
<reference evidence="1" key="1">
    <citation type="journal article" date="2015" name="Nature">
        <title>Complex archaea that bridge the gap between prokaryotes and eukaryotes.</title>
        <authorList>
            <person name="Spang A."/>
            <person name="Saw J.H."/>
            <person name="Jorgensen S.L."/>
            <person name="Zaremba-Niedzwiedzka K."/>
            <person name="Martijn J."/>
            <person name="Lind A.E."/>
            <person name="van Eijk R."/>
            <person name="Schleper C."/>
            <person name="Guy L."/>
            <person name="Ettema T.J."/>
        </authorList>
    </citation>
    <scope>NUCLEOTIDE SEQUENCE</scope>
</reference>
<comment type="caution">
    <text evidence="1">The sequence shown here is derived from an EMBL/GenBank/DDBJ whole genome shotgun (WGS) entry which is preliminary data.</text>
</comment>
<gene>
    <name evidence="1" type="ORF">LCGC14_1401050</name>
</gene>
<organism evidence="1">
    <name type="scientific">marine sediment metagenome</name>
    <dbReference type="NCBI Taxonomy" id="412755"/>
    <lineage>
        <taxon>unclassified sequences</taxon>
        <taxon>metagenomes</taxon>
        <taxon>ecological metagenomes</taxon>
    </lineage>
</organism>
<sequence length="86" mass="9742">MRPEELRRVLLDAGRHLSPTRFGWVVSRVATAGIDWGRSSKGRIIEGVAEALNTRAVRGRYKATDFTLELLAAELRKQEAAPKRRR</sequence>
<accession>A0A0F9KI20</accession>
<dbReference type="AlphaFoldDB" id="A0A0F9KI20"/>
<proteinExistence type="predicted"/>